<proteinExistence type="inferred from homology"/>
<dbReference type="InterPro" id="IPR036318">
    <property type="entry name" value="FAD-bd_PCMH-like_sf"/>
</dbReference>
<dbReference type="PANTHER" id="PTHR13878:SF91">
    <property type="entry name" value="FAD BINDING DOMAIN PROTEIN (AFU_ORTHOLOGUE AFUA_6G12070)-RELATED"/>
    <property type="match status" value="1"/>
</dbReference>
<protein>
    <recommendedName>
        <fullName evidence="4">FAD-binding PCMH-type domain-containing protein</fullName>
    </recommendedName>
</protein>
<dbReference type="InterPro" id="IPR050432">
    <property type="entry name" value="FAD-linked_Oxidoreductases_BP"/>
</dbReference>
<dbReference type="Gene3D" id="3.30.465.10">
    <property type="match status" value="2"/>
</dbReference>
<name>A0A2B7Y1X8_POLH7</name>
<evidence type="ECO:0000256" key="2">
    <source>
        <dbReference type="ARBA" id="ARBA00023002"/>
    </source>
</evidence>
<feature type="domain" description="FAD-binding PCMH-type" evidence="4">
    <location>
        <begin position="193"/>
        <end position="372"/>
    </location>
</feature>
<evidence type="ECO:0000256" key="1">
    <source>
        <dbReference type="ARBA" id="ARBA00005466"/>
    </source>
</evidence>
<dbReference type="PANTHER" id="PTHR13878">
    <property type="entry name" value="GULONOLACTONE OXIDASE"/>
    <property type="match status" value="1"/>
</dbReference>
<dbReference type="PROSITE" id="PS51387">
    <property type="entry name" value="FAD_PCMH"/>
    <property type="match status" value="1"/>
</dbReference>
<feature type="signal peptide" evidence="3">
    <location>
        <begin position="1"/>
        <end position="24"/>
    </location>
</feature>
<feature type="chain" id="PRO_5012925408" description="FAD-binding PCMH-type domain-containing protein" evidence="3">
    <location>
        <begin position="25"/>
        <end position="659"/>
    </location>
</feature>
<dbReference type="SUPFAM" id="SSF56176">
    <property type="entry name" value="FAD-binding/transporter-associated domain-like"/>
    <property type="match status" value="1"/>
</dbReference>
<keyword evidence="3" id="KW-0732">Signal</keyword>
<dbReference type="EMBL" id="PDNA01000086">
    <property type="protein sequence ID" value="PGH15053.1"/>
    <property type="molecule type" value="Genomic_DNA"/>
</dbReference>
<evidence type="ECO:0000256" key="3">
    <source>
        <dbReference type="SAM" id="SignalP"/>
    </source>
</evidence>
<accession>A0A2B7Y1X8</accession>
<evidence type="ECO:0000313" key="6">
    <source>
        <dbReference type="Proteomes" id="UP000224634"/>
    </source>
</evidence>
<reference evidence="5 6" key="1">
    <citation type="submission" date="2017-10" db="EMBL/GenBank/DDBJ databases">
        <title>Comparative genomics in systemic dimorphic fungi from Ajellomycetaceae.</title>
        <authorList>
            <person name="Munoz J.F."/>
            <person name="Mcewen J.G."/>
            <person name="Clay O.K."/>
            <person name="Cuomo C.A."/>
        </authorList>
    </citation>
    <scope>NUCLEOTIDE SEQUENCE [LARGE SCALE GENOMIC DNA]</scope>
    <source>
        <strain evidence="5 6">UAMH7299</strain>
    </source>
</reference>
<organism evidence="5 6">
    <name type="scientific">Polytolypa hystricis (strain UAMH7299)</name>
    <dbReference type="NCBI Taxonomy" id="1447883"/>
    <lineage>
        <taxon>Eukaryota</taxon>
        <taxon>Fungi</taxon>
        <taxon>Dikarya</taxon>
        <taxon>Ascomycota</taxon>
        <taxon>Pezizomycotina</taxon>
        <taxon>Eurotiomycetes</taxon>
        <taxon>Eurotiomycetidae</taxon>
        <taxon>Onygenales</taxon>
        <taxon>Onygenales incertae sedis</taxon>
        <taxon>Polytolypa</taxon>
    </lineage>
</organism>
<dbReference type="Proteomes" id="UP000224634">
    <property type="component" value="Unassembled WGS sequence"/>
</dbReference>
<dbReference type="Pfam" id="PF01565">
    <property type="entry name" value="FAD_binding_4"/>
    <property type="match status" value="1"/>
</dbReference>
<gene>
    <name evidence="5" type="ORF">AJ80_05678</name>
</gene>
<comment type="similarity">
    <text evidence="1">Belongs to the oxygen-dependent FAD-linked oxidoreductase family.</text>
</comment>
<dbReference type="InterPro" id="IPR016169">
    <property type="entry name" value="FAD-bd_PCMH_sub2"/>
</dbReference>
<comment type="caution">
    <text evidence="5">The sequence shown here is derived from an EMBL/GenBank/DDBJ whole genome shotgun (WGS) entry which is preliminary data.</text>
</comment>
<keyword evidence="6" id="KW-1185">Reference proteome</keyword>
<dbReference type="OrthoDB" id="9983560at2759"/>
<sequence length="659" mass="71996">MAPSKLSFGLLASTLASLAVLSHGQQTTAVISTLEPAAATVAADSDAGVDLFEVETVQLTDDVLAVLGETEGAAEYAHLFQFDNSTEISSLERRFGFSPSCKVLPGDAAWPGTLVWTLFNILTGFAVKPITPLASVCYRNSVFRNYNAAKCSKVVNDWYTEKIHYDDPSSIMFPLYQGMTCLPNENPTTDCTLGGYSSYAVEVRNVAQIQLAINFARLSNIRLVVKNTGHDYNGRSAGAGSLSLWTHKLKDIKFIKNHKTTGYTGPAFKVGAGVQVFEIYEAAHKNGVTVLGGICPTVGFTGGYLAGGGHSPLMQLHGMAADQILALEVVTADGRWVTATPTQNSDLYWALSGGGGGTFGVVTSIIVKAHPKIDVTTSRIIFSTSDTVTQDMFFEGVKAYWDLFLPFIDAGTYSYFWVSGFGGNFNFDMNPFWAPLHTVEEFNALVKPWFDRLTEIGIPFTAESTYHTNFLSAYDATFRPQDFNVGGWSFLPGVRLLPRENWEDEQLRNDTFAVIRSTVENYGMIGGYHQGPKNPSKIINSVNSHFRDEAAFLIVGSGTSENATPAEIAEASRALTYDVLGPLRDISPNGGSYANEADVAEPDWQESFWGDNYPRLLQLKKKFDPRGLFYVHHGVGSEDWEVLDGEQGVQTQNGRLCRA</sequence>
<dbReference type="STRING" id="1447883.A0A2B7Y1X8"/>
<dbReference type="InterPro" id="IPR016166">
    <property type="entry name" value="FAD-bd_PCMH"/>
</dbReference>
<dbReference type="GO" id="GO:0016491">
    <property type="term" value="F:oxidoreductase activity"/>
    <property type="evidence" value="ECO:0007669"/>
    <property type="project" value="UniProtKB-KW"/>
</dbReference>
<dbReference type="Pfam" id="PF08031">
    <property type="entry name" value="BBE"/>
    <property type="match status" value="1"/>
</dbReference>
<dbReference type="InterPro" id="IPR012951">
    <property type="entry name" value="BBE"/>
</dbReference>
<dbReference type="InterPro" id="IPR006094">
    <property type="entry name" value="Oxid_FAD_bind_N"/>
</dbReference>
<evidence type="ECO:0000313" key="5">
    <source>
        <dbReference type="EMBL" id="PGH15053.1"/>
    </source>
</evidence>
<evidence type="ECO:0000259" key="4">
    <source>
        <dbReference type="PROSITE" id="PS51387"/>
    </source>
</evidence>
<dbReference type="GO" id="GO:0071949">
    <property type="term" value="F:FAD binding"/>
    <property type="evidence" value="ECO:0007669"/>
    <property type="project" value="InterPro"/>
</dbReference>
<keyword evidence="2" id="KW-0560">Oxidoreductase</keyword>
<dbReference type="AlphaFoldDB" id="A0A2B7Y1X8"/>